<keyword evidence="1" id="KW-0812">Transmembrane</keyword>
<evidence type="ECO:0000313" key="2">
    <source>
        <dbReference type="EMBL" id="QKE63230.1"/>
    </source>
</evidence>
<keyword evidence="1" id="KW-1133">Transmembrane helix</keyword>
<protein>
    <submittedName>
        <fullName evidence="2">Uncharacterized protein</fullName>
    </submittedName>
</protein>
<dbReference type="RefSeq" id="WP_173206395.1">
    <property type="nucleotide sequence ID" value="NZ_CP053697.2"/>
</dbReference>
<keyword evidence="3" id="KW-1185">Reference proteome</keyword>
<name>A0A6M8FGF1_9GAMM</name>
<proteinExistence type="predicted"/>
<dbReference type="Proteomes" id="UP000501379">
    <property type="component" value="Chromosome"/>
</dbReference>
<dbReference type="KEGG" id="pcam:HNE05_07615"/>
<accession>A0A6M8FGF1</accession>
<reference evidence="2" key="1">
    <citation type="submission" date="2020-07" db="EMBL/GenBank/DDBJ databases">
        <title>Nitrate ammonifying Pseudomonas campi sp. nov. isolated from German agricultural grassland.</title>
        <authorList>
            <person name="Timsy T."/>
            <person name="Ulrich A."/>
            <person name="Spanner T."/>
            <person name="Foesel B."/>
            <person name="Kolb S."/>
            <person name="Horn M.A."/>
            <person name="Behrendt U."/>
        </authorList>
    </citation>
    <scope>NUCLEOTIDE SEQUENCE</scope>
    <source>
        <strain evidence="2">S1-A32-2</strain>
    </source>
</reference>
<dbReference type="EMBL" id="CP053697">
    <property type="protein sequence ID" value="QKE63230.1"/>
    <property type="molecule type" value="Genomic_DNA"/>
</dbReference>
<dbReference type="AlphaFoldDB" id="A0A6M8FGF1"/>
<evidence type="ECO:0000313" key="3">
    <source>
        <dbReference type="Proteomes" id="UP000501379"/>
    </source>
</evidence>
<sequence length="205" mass="22815">MIIWIRDHWKAVLIPVGVACSAIITKAIDQYFDLGWLGDLAGWIVAACAIIWAGLISPVTMPVWLIVLLAALAALAATWLKRTHSKLAVATAELDELKNPSKIELEFDQHAAVFWLAALREHYGSGKGILVDDLASWMNVPIVTVEAVVDVLRRQQMLVRSLRTNAPLELTAKGREYLMQPIVREDFARFMERRTGTWQGGALSD</sequence>
<organism evidence="2 3">
    <name type="scientific">Aquipseudomonas campi</name>
    <dbReference type="NCBI Taxonomy" id="2731681"/>
    <lineage>
        <taxon>Bacteria</taxon>
        <taxon>Pseudomonadati</taxon>
        <taxon>Pseudomonadota</taxon>
        <taxon>Gammaproteobacteria</taxon>
        <taxon>Pseudomonadales</taxon>
        <taxon>Pseudomonadaceae</taxon>
        <taxon>Aquipseudomonas</taxon>
    </lineage>
</organism>
<keyword evidence="1" id="KW-0472">Membrane</keyword>
<feature type="transmembrane region" description="Helical" evidence="1">
    <location>
        <begin position="34"/>
        <end position="55"/>
    </location>
</feature>
<evidence type="ECO:0000256" key="1">
    <source>
        <dbReference type="SAM" id="Phobius"/>
    </source>
</evidence>
<gene>
    <name evidence="2" type="ORF">HNE05_07615</name>
</gene>
<feature type="transmembrane region" description="Helical" evidence="1">
    <location>
        <begin position="61"/>
        <end position="80"/>
    </location>
</feature>